<dbReference type="CDD" id="cd00338">
    <property type="entry name" value="Ser_Recombinase"/>
    <property type="match status" value="1"/>
</dbReference>
<proteinExistence type="predicted"/>
<feature type="active site" description="O-(5'-phospho-DNA)-serine intermediate" evidence="4 5">
    <location>
        <position position="11"/>
    </location>
</feature>
<dbReference type="Gene3D" id="3.90.1750.20">
    <property type="entry name" value="Putative Large Serine Recombinase, Chain B, Domain 2"/>
    <property type="match status" value="1"/>
</dbReference>
<dbReference type="Pfam" id="PF07508">
    <property type="entry name" value="Recombinase"/>
    <property type="match status" value="1"/>
</dbReference>
<keyword evidence="2" id="KW-0238">DNA-binding</keyword>
<dbReference type="GO" id="GO:0000150">
    <property type="term" value="F:DNA strand exchange activity"/>
    <property type="evidence" value="ECO:0007669"/>
    <property type="project" value="InterPro"/>
</dbReference>
<dbReference type="RefSeq" id="WP_123263390.1">
    <property type="nucleotide sequence ID" value="NZ_RJTX01000002.1"/>
</dbReference>
<dbReference type="Gene3D" id="3.40.50.1390">
    <property type="entry name" value="Resolvase, N-terminal catalytic domain"/>
    <property type="match status" value="1"/>
</dbReference>
<evidence type="ECO:0000256" key="4">
    <source>
        <dbReference type="PIRSR" id="PIRSR606118-50"/>
    </source>
</evidence>
<dbReference type="EMBL" id="RJTX01000002">
    <property type="protein sequence ID" value="ROH98195.1"/>
    <property type="molecule type" value="Genomic_DNA"/>
</dbReference>
<feature type="domain" description="Resolvase/invertase-type recombinase catalytic" evidence="7">
    <location>
        <begin position="3"/>
        <end position="151"/>
    </location>
</feature>
<evidence type="ECO:0000256" key="2">
    <source>
        <dbReference type="ARBA" id="ARBA00023125"/>
    </source>
</evidence>
<dbReference type="OrthoDB" id="9815006at2"/>
<dbReference type="Pfam" id="PF13408">
    <property type="entry name" value="Zn_ribbon_recom"/>
    <property type="match status" value="1"/>
</dbReference>
<evidence type="ECO:0000256" key="5">
    <source>
        <dbReference type="PROSITE-ProRule" id="PRU10137"/>
    </source>
</evidence>
<gene>
    <name evidence="9" type="ORF">EGI05_11305</name>
</gene>
<dbReference type="Pfam" id="PF00239">
    <property type="entry name" value="Resolvase"/>
    <property type="match status" value="1"/>
</dbReference>
<feature type="coiled-coil region" evidence="6">
    <location>
        <begin position="368"/>
        <end position="423"/>
    </location>
</feature>
<dbReference type="InterPro" id="IPR038109">
    <property type="entry name" value="DNA_bind_recomb_sf"/>
</dbReference>
<evidence type="ECO:0000256" key="3">
    <source>
        <dbReference type="ARBA" id="ARBA00023172"/>
    </source>
</evidence>
<dbReference type="InterPro" id="IPR006119">
    <property type="entry name" value="Resolv_N"/>
</dbReference>
<keyword evidence="6" id="KW-0175">Coiled coil</keyword>
<organism evidence="9 10">
    <name type="scientific">Chryseobacterium daecheongense</name>
    <dbReference type="NCBI Taxonomy" id="192389"/>
    <lineage>
        <taxon>Bacteria</taxon>
        <taxon>Pseudomonadati</taxon>
        <taxon>Bacteroidota</taxon>
        <taxon>Flavobacteriia</taxon>
        <taxon>Flavobacteriales</taxon>
        <taxon>Weeksellaceae</taxon>
        <taxon>Chryseobacterium group</taxon>
        <taxon>Chryseobacterium</taxon>
    </lineage>
</organism>
<dbReference type="AlphaFoldDB" id="A0A3N0VZG8"/>
<dbReference type="InterPro" id="IPR011109">
    <property type="entry name" value="DNA_bind_recombinase_dom"/>
</dbReference>
<name>A0A3N0VZG8_9FLAO</name>
<dbReference type="SUPFAM" id="SSF53041">
    <property type="entry name" value="Resolvase-like"/>
    <property type="match status" value="1"/>
</dbReference>
<dbReference type="PANTHER" id="PTHR30461">
    <property type="entry name" value="DNA-INVERTASE FROM LAMBDOID PROPHAGE"/>
    <property type="match status" value="1"/>
</dbReference>
<evidence type="ECO:0000313" key="10">
    <source>
        <dbReference type="Proteomes" id="UP000269375"/>
    </source>
</evidence>
<dbReference type="InterPro" id="IPR006118">
    <property type="entry name" value="Recombinase_CS"/>
</dbReference>
<protein>
    <submittedName>
        <fullName evidence="9">Recombinase family protein</fullName>
    </submittedName>
</protein>
<evidence type="ECO:0000313" key="9">
    <source>
        <dbReference type="EMBL" id="ROH98195.1"/>
    </source>
</evidence>
<dbReference type="GO" id="GO:0015074">
    <property type="term" value="P:DNA integration"/>
    <property type="evidence" value="ECO:0007669"/>
    <property type="project" value="UniProtKB-KW"/>
</dbReference>
<accession>A0A3N0VZG8</accession>
<reference evidence="10" key="1">
    <citation type="submission" date="2018-11" db="EMBL/GenBank/DDBJ databases">
        <title>Proposal to divide the Flavobacteriaceae and reorganize its genera based on Amino Acid Identity values calculated from whole genome sequences.</title>
        <authorList>
            <person name="Nicholson A.C."/>
            <person name="Gulvik C.A."/>
            <person name="Whitney A.M."/>
            <person name="Humrighouse B.W."/>
            <person name="Bell M."/>
            <person name="Holmes B."/>
            <person name="Steigerwalt A."/>
            <person name="Villarma A."/>
            <person name="Sheth M."/>
            <person name="Batra D."/>
            <person name="Pryor J."/>
            <person name="Bernardet J.-F."/>
            <person name="Hugo C."/>
            <person name="Kampfer P."/>
            <person name="Newman J."/>
            <person name="Mcquiston J.R."/>
        </authorList>
    </citation>
    <scope>NUCLEOTIDE SEQUENCE [LARGE SCALE GENOMIC DNA]</scope>
    <source>
        <strain evidence="10">DSM 15235</strain>
    </source>
</reference>
<dbReference type="InterPro" id="IPR025827">
    <property type="entry name" value="Zn_ribbon_recom_dom"/>
</dbReference>
<feature type="domain" description="Recombinase" evidence="8">
    <location>
        <begin position="158"/>
        <end position="269"/>
    </location>
</feature>
<dbReference type="PANTHER" id="PTHR30461:SF23">
    <property type="entry name" value="DNA RECOMBINASE-RELATED"/>
    <property type="match status" value="1"/>
</dbReference>
<dbReference type="PROSITE" id="PS00397">
    <property type="entry name" value="RECOMBINASES_1"/>
    <property type="match status" value="1"/>
</dbReference>
<dbReference type="Proteomes" id="UP000269375">
    <property type="component" value="Unassembled WGS sequence"/>
</dbReference>
<evidence type="ECO:0000256" key="6">
    <source>
        <dbReference type="SAM" id="Coils"/>
    </source>
</evidence>
<dbReference type="PROSITE" id="PS51737">
    <property type="entry name" value="RECOMBINASE_DNA_BIND"/>
    <property type="match status" value="1"/>
</dbReference>
<evidence type="ECO:0000256" key="1">
    <source>
        <dbReference type="ARBA" id="ARBA00022908"/>
    </source>
</evidence>
<dbReference type="SMART" id="SM00857">
    <property type="entry name" value="Resolvase"/>
    <property type="match status" value="1"/>
</dbReference>
<comment type="caution">
    <text evidence="9">The sequence shown here is derived from an EMBL/GenBank/DDBJ whole genome shotgun (WGS) entry which is preliminary data.</text>
</comment>
<dbReference type="InterPro" id="IPR036162">
    <property type="entry name" value="Resolvase-like_N_sf"/>
</dbReference>
<evidence type="ECO:0000259" key="7">
    <source>
        <dbReference type="PROSITE" id="PS51736"/>
    </source>
</evidence>
<keyword evidence="3" id="KW-0233">DNA recombination</keyword>
<keyword evidence="1" id="KW-0229">DNA integration</keyword>
<sequence>MKKADLYIRVSTDEQADKGYSQRDQEERLKRYCENNSITIGQIIYEDYSAKTFNRPEWIKLMDTLKRKSSKTNLLLFTKWDRFSRNAGDAYQMINILRKINVEPQAIEQPLDLSIPENKMMLAIYLAAPEVENDRRALNTYYGMRRAKKEGRLMGRAPYGYVNRITENGKKYVTPKEPEASNMQWAFNEMSKGVYSASQIMDMMNRKEGKSVKISAFLASLRNTAYCGKIYVEQFNEEEAHFVTSIHEPLISEELFEKVQCIMDGNVNTARPNVKILSDDNLPLRGFLVCPECGHLVTGSASTGRSGNKYYYYHCKSPCSYRYKSEILNSKFLEILQSLEMRASIKNYLKKVLERNFEKLINNPQKERKAILLEIDRLNSRLKQARNKLMQEVIDDEDYLEIKTDCKRQIEKLEAKLTKGKDNKKIDFQKLLDQALSNLVDLGKVYTDGDIEVKRKIIGSIFPEKLQFSKNHYRTTRPNVFLSYIYQINNELGAKKNRKESELSPLSGLVPRTGIEPVLLRTGV</sequence>
<dbReference type="PROSITE" id="PS51736">
    <property type="entry name" value="RECOMBINASES_3"/>
    <property type="match status" value="1"/>
</dbReference>
<dbReference type="GO" id="GO:0003677">
    <property type="term" value="F:DNA binding"/>
    <property type="evidence" value="ECO:0007669"/>
    <property type="project" value="UniProtKB-KW"/>
</dbReference>
<dbReference type="InterPro" id="IPR050639">
    <property type="entry name" value="SSR_resolvase"/>
</dbReference>
<evidence type="ECO:0000259" key="8">
    <source>
        <dbReference type="PROSITE" id="PS51737"/>
    </source>
</evidence>